<feature type="region of interest" description="Disordered" evidence="1">
    <location>
        <begin position="47"/>
        <end position="66"/>
    </location>
</feature>
<dbReference type="KEGG" id="cre:CHLRE_05g241643v5"/>
<gene>
    <name evidence="2" type="ORF">CHLRE_05g241643v5</name>
</gene>
<protein>
    <submittedName>
        <fullName evidence="2">Uncharacterized protein</fullName>
    </submittedName>
</protein>
<evidence type="ECO:0000313" key="2">
    <source>
        <dbReference type="EMBL" id="PNW83502.1"/>
    </source>
</evidence>
<dbReference type="InParanoid" id="A0A2K3DSJ2"/>
<feature type="region of interest" description="Disordered" evidence="1">
    <location>
        <begin position="1"/>
        <end position="40"/>
    </location>
</feature>
<feature type="compositionally biased region" description="Polar residues" evidence="1">
    <location>
        <begin position="56"/>
        <end position="66"/>
    </location>
</feature>
<evidence type="ECO:0000256" key="1">
    <source>
        <dbReference type="SAM" id="MobiDB-lite"/>
    </source>
</evidence>
<dbReference type="Proteomes" id="UP000006906">
    <property type="component" value="Chromosome 5"/>
</dbReference>
<dbReference type="Gramene" id="PNW83502">
    <property type="protein sequence ID" value="PNW83502"/>
    <property type="gene ID" value="CHLRE_05g241643v5"/>
</dbReference>
<feature type="compositionally biased region" description="Basic and acidic residues" evidence="1">
    <location>
        <begin position="22"/>
        <end position="33"/>
    </location>
</feature>
<dbReference type="RefSeq" id="XP_042924751.1">
    <property type="nucleotide sequence ID" value="XM_043062397.1"/>
</dbReference>
<sequence length="66" mass="6725">MGVLKPGSVRTPVQDVCGVVPPRREGEGGDVRRAGQRAVGTRGCAACEKAGESGEQGENGTAESRT</sequence>
<dbReference type="GeneID" id="66053437"/>
<name>A0A2K3DSJ2_CHLRE</name>
<evidence type="ECO:0000313" key="3">
    <source>
        <dbReference type="Proteomes" id="UP000006906"/>
    </source>
</evidence>
<reference evidence="2 3" key="1">
    <citation type="journal article" date="2007" name="Science">
        <title>The Chlamydomonas genome reveals the evolution of key animal and plant functions.</title>
        <authorList>
            <person name="Merchant S.S."/>
            <person name="Prochnik S.E."/>
            <person name="Vallon O."/>
            <person name="Harris E.H."/>
            <person name="Karpowicz S.J."/>
            <person name="Witman G.B."/>
            <person name="Terry A."/>
            <person name="Salamov A."/>
            <person name="Fritz-Laylin L.K."/>
            <person name="Marechal-Drouard L."/>
            <person name="Marshall W.F."/>
            <person name="Qu L.H."/>
            <person name="Nelson D.R."/>
            <person name="Sanderfoot A.A."/>
            <person name="Spalding M.H."/>
            <person name="Kapitonov V.V."/>
            <person name="Ren Q."/>
            <person name="Ferris P."/>
            <person name="Lindquist E."/>
            <person name="Shapiro H."/>
            <person name="Lucas S.M."/>
            <person name="Grimwood J."/>
            <person name="Schmutz J."/>
            <person name="Cardol P."/>
            <person name="Cerutti H."/>
            <person name="Chanfreau G."/>
            <person name="Chen C.L."/>
            <person name="Cognat V."/>
            <person name="Croft M.T."/>
            <person name="Dent R."/>
            <person name="Dutcher S."/>
            <person name="Fernandez E."/>
            <person name="Fukuzawa H."/>
            <person name="Gonzalez-Ballester D."/>
            <person name="Gonzalez-Halphen D."/>
            <person name="Hallmann A."/>
            <person name="Hanikenne M."/>
            <person name="Hippler M."/>
            <person name="Inwood W."/>
            <person name="Jabbari K."/>
            <person name="Kalanon M."/>
            <person name="Kuras R."/>
            <person name="Lefebvre P.A."/>
            <person name="Lemaire S.D."/>
            <person name="Lobanov A.V."/>
            <person name="Lohr M."/>
            <person name="Manuell A."/>
            <person name="Meier I."/>
            <person name="Mets L."/>
            <person name="Mittag M."/>
            <person name="Mittelmeier T."/>
            <person name="Moroney J.V."/>
            <person name="Moseley J."/>
            <person name="Napoli C."/>
            <person name="Nedelcu A.M."/>
            <person name="Niyogi K."/>
            <person name="Novoselov S.V."/>
            <person name="Paulsen I.T."/>
            <person name="Pazour G."/>
            <person name="Purton S."/>
            <person name="Ral J.P."/>
            <person name="Riano-Pachon D.M."/>
            <person name="Riekhof W."/>
            <person name="Rymarquis L."/>
            <person name="Schroda M."/>
            <person name="Stern D."/>
            <person name="Umen J."/>
            <person name="Willows R."/>
            <person name="Wilson N."/>
            <person name="Zimmer S.L."/>
            <person name="Allmer J."/>
            <person name="Balk J."/>
            <person name="Bisova K."/>
            <person name="Chen C.J."/>
            <person name="Elias M."/>
            <person name="Gendler K."/>
            <person name="Hauser C."/>
            <person name="Lamb M.R."/>
            <person name="Ledford H."/>
            <person name="Long J.C."/>
            <person name="Minagawa J."/>
            <person name="Page M.D."/>
            <person name="Pan J."/>
            <person name="Pootakham W."/>
            <person name="Roje S."/>
            <person name="Rose A."/>
            <person name="Stahlberg E."/>
            <person name="Terauchi A.M."/>
            <person name="Yang P."/>
            <person name="Ball S."/>
            <person name="Bowler C."/>
            <person name="Dieckmann C.L."/>
            <person name="Gladyshev V.N."/>
            <person name="Green P."/>
            <person name="Jorgensen R."/>
            <person name="Mayfield S."/>
            <person name="Mueller-Roeber B."/>
            <person name="Rajamani S."/>
            <person name="Sayre R.T."/>
            <person name="Brokstein P."/>
            <person name="Dubchak I."/>
            <person name="Goodstein D."/>
            <person name="Hornick L."/>
            <person name="Huang Y.W."/>
            <person name="Jhaveri J."/>
            <person name="Luo Y."/>
            <person name="Martinez D."/>
            <person name="Ngau W.C."/>
            <person name="Otillar B."/>
            <person name="Poliakov A."/>
            <person name="Porter A."/>
            <person name="Szajkowski L."/>
            <person name="Werner G."/>
            <person name="Zhou K."/>
            <person name="Grigoriev I.V."/>
            <person name="Rokhsar D.S."/>
            <person name="Grossman A.R."/>
        </authorList>
    </citation>
    <scope>NUCLEOTIDE SEQUENCE [LARGE SCALE GENOMIC DNA]</scope>
    <source>
        <strain evidence="3">CC-503</strain>
    </source>
</reference>
<dbReference type="AlphaFoldDB" id="A0A2K3DSJ2"/>
<organism evidence="2 3">
    <name type="scientific">Chlamydomonas reinhardtii</name>
    <name type="common">Chlamydomonas smithii</name>
    <dbReference type="NCBI Taxonomy" id="3055"/>
    <lineage>
        <taxon>Eukaryota</taxon>
        <taxon>Viridiplantae</taxon>
        <taxon>Chlorophyta</taxon>
        <taxon>core chlorophytes</taxon>
        <taxon>Chlorophyceae</taxon>
        <taxon>CS clade</taxon>
        <taxon>Chlamydomonadales</taxon>
        <taxon>Chlamydomonadaceae</taxon>
        <taxon>Chlamydomonas</taxon>
    </lineage>
</organism>
<keyword evidence="3" id="KW-1185">Reference proteome</keyword>
<proteinExistence type="predicted"/>
<accession>A0A2K3DSJ2</accession>
<dbReference type="EMBL" id="CM008966">
    <property type="protein sequence ID" value="PNW83502.1"/>
    <property type="molecule type" value="Genomic_DNA"/>
</dbReference>